<sequence length="68" mass="8224">MVNKLSWFQHTDCTTEQADRLMIEYRIRGFETERSLNSDFLTWTVSVKRPEIKYLTPTPKSMRQRLWG</sequence>
<gene>
    <name evidence="1" type="ORF">QEG54_005554</name>
</gene>
<protein>
    <recommendedName>
        <fullName evidence="2">Phage protein</fullName>
    </recommendedName>
</protein>
<organism evidence="1">
    <name type="scientific">Pluralibacter gergoviae</name>
    <name type="common">Enterobacter gergoviae</name>
    <dbReference type="NCBI Taxonomy" id="61647"/>
    <lineage>
        <taxon>Bacteria</taxon>
        <taxon>Pseudomonadati</taxon>
        <taxon>Pseudomonadota</taxon>
        <taxon>Gammaproteobacteria</taxon>
        <taxon>Enterobacterales</taxon>
        <taxon>Enterobacteriaceae</taxon>
        <taxon>Pluralibacter</taxon>
    </lineage>
</organism>
<comment type="caution">
    <text evidence="1">The sequence shown here is derived from an EMBL/GenBank/DDBJ whole genome shotgun (WGS) entry which is preliminary data.</text>
</comment>
<accession>A0AAI9DRQ3</accession>
<dbReference type="AlphaFoldDB" id="A0AAI9DRQ3"/>
<evidence type="ECO:0008006" key="2">
    <source>
        <dbReference type="Google" id="ProtNLM"/>
    </source>
</evidence>
<proteinExistence type="predicted"/>
<evidence type="ECO:0000313" key="1">
    <source>
        <dbReference type="EMBL" id="EML1474695.1"/>
    </source>
</evidence>
<dbReference type="EMBL" id="ABLOKC030000071">
    <property type="protein sequence ID" value="EML1474695.1"/>
    <property type="molecule type" value="Genomic_DNA"/>
</dbReference>
<name>A0AAI9DRQ3_PLUGE</name>
<reference evidence="1" key="1">
    <citation type="submission" date="2024-02" db="EMBL/GenBank/DDBJ databases">
        <authorList>
            <consortium name="Clinical and Environmental Microbiology Branch: Whole genome sequencing antimicrobial resistance pathogens in the healthcare setting"/>
        </authorList>
    </citation>
    <scope>NUCLEOTIDE SEQUENCE</scope>
    <source>
        <strain evidence="1">2021DK-00143</strain>
    </source>
</reference>